<protein>
    <submittedName>
        <fullName evidence="2">Uncharacterized protein</fullName>
    </submittedName>
</protein>
<dbReference type="EMBL" id="WHUW01000022">
    <property type="protein sequence ID" value="KAF8436235.1"/>
    <property type="molecule type" value="Genomic_DNA"/>
</dbReference>
<keyword evidence="3" id="KW-1185">Reference proteome</keyword>
<sequence>MIYATRVIAFIGLLALATSLPLSEREEPDLGARLLVTVTSPTVGDQLYRALSSCRVTITRPHTADLTNPTGTLYVVQNGVLDTENLPASNFPLAAGQVKFTAPTNKFPGTYQLTMDPGGSGSCSPLFELDIEAIMSE</sequence>
<feature type="chain" id="PRO_5041934182" evidence="1">
    <location>
        <begin position="26"/>
        <end position="137"/>
    </location>
</feature>
<organism evidence="2 3">
    <name type="scientific">Boletus edulis BED1</name>
    <dbReference type="NCBI Taxonomy" id="1328754"/>
    <lineage>
        <taxon>Eukaryota</taxon>
        <taxon>Fungi</taxon>
        <taxon>Dikarya</taxon>
        <taxon>Basidiomycota</taxon>
        <taxon>Agaricomycotina</taxon>
        <taxon>Agaricomycetes</taxon>
        <taxon>Agaricomycetidae</taxon>
        <taxon>Boletales</taxon>
        <taxon>Boletineae</taxon>
        <taxon>Boletaceae</taxon>
        <taxon>Boletoideae</taxon>
        <taxon>Boletus</taxon>
    </lineage>
</organism>
<reference evidence="2" key="1">
    <citation type="submission" date="2019-10" db="EMBL/GenBank/DDBJ databases">
        <authorList>
            <consortium name="DOE Joint Genome Institute"/>
            <person name="Kuo A."/>
            <person name="Miyauchi S."/>
            <person name="Kiss E."/>
            <person name="Drula E."/>
            <person name="Kohler A."/>
            <person name="Sanchez-Garcia M."/>
            <person name="Andreopoulos B."/>
            <person name="Barry K.W."/>
            <person name="Bonito G."/>
            <person name="Buee M."/>
            <person name="Carver A."/>
            <person name="Chen C."/>
            <person name="Cichocki N."/>
            <person name="Clum A."/>
            <person name="Culley D."/>
            <person name="Crous P.W."/>
            <person name="Fauchery L."/>
            <person name="Girlanda M."/>
            <person name="Hayes R."/>
            <person name="Keri Z."/>
            <person name="LaButti K."/>
            <person name="Lipzen A."/>
            <person name="Lombard V."/>
            <person name="Magnuson J."/>
            <person name="Maillard F."/>
            <person name="Morin E."/>
            <person name="Murat C."/>
            <person name="Nolan M."/>
            <person name="Ohm R."/>
            <person name="Pangilinan J."/>
            <person name="Pereira M."/>
            <person name="Perotto S."/>
            <person name="Peter M."/>
            <person name="Riley R."/>
            <person name="Sitrit Y."/>
            <person name="Stielow B."/>
            <person name="Szollosi G."/>
            <person name="Zifcakova L."/>
            <person name="Stursova M."/>
            <person name="Spatafora J.W."/>
            <person name="Tedersoo L."/>
            <person name="Vaario L.-M."/>
            <person name="Yamada A."/>
            <person name="Yan M."/>
            <person name="Wang P."/>
            <person name="Xu J."/>
            <person name="Bruns T."/>
            <person name="Baldrian P."/>
            <person name="Vilgalys R."/>
            <person name="Henrissat B."/>
            <person name="Grigoriev I.V."/>
            <person name="Hibbett D."/>
            <person name="Nagy L.G."/>
            <person name="Martin F.M."/>
        </authorList>
    </citation>
    <scope>NUCLEOTIDE SEQUENCE</scope>
    <source>
        <strain evidence="2">BED1</strain>
    </source>
</reference>
<evidence type="ECO:0000256" key="1">
    <source>
        <dbReference type="SAM" id="SignalP"/>
    </source>
</evidence>
<reference evidence="2" key="2">
    <citation type="journal article" date="2020" name="Nat. Commun.">
        <title>Large-scale genome sequencing of mycorrhizal fungi provides insights into the early evolution of symbiotic traits.</title>
        <authorList>
            <person name="Miyauchi S."/>
            <person name="Kiss E."/>
            <person name="Kuo A."/>
            <person name="Drula E."/>
            <person name="Kohler A."/>
            <person name="Sanchez-Garcia M."/>
            <person name="Morin E."/>
            <person name="Andreopoulos B."/>
            <person name="Barry K.W."/>
            <person name="Bonito G."/>
            <person name="Buee M."/>
            <person name="Carver A."/>
            <person name="Chen C."/>
            <person name="Cichocki N."/>
            <person name="Clum A."/>
            <person name="Culley D."/>
            <person name="Crous P.W."/>
            <person name="Fauchery L."/>
            <person name="Girlanda M."/>
            <person name="Hayes R.D."/>
            <person name="Keri Z."/>
            <person name="LaButti K."/>
            <person name="Lipzen A."/>
            <person name="Lombard V."/>
            <person name="Magnuson J."/>
            <person name="Maillard F."/>
            <person name="Murat C."/>
            <person name="Nolan M."/>
            <person name="Ohm R.A."/>
            <person name="Pangilinan J."/>
            <person name="Pereira M.F."/>
            <person name="Perotto S."/>
            <person name="Peter M."/>
            <person name="Pfister S."/>
            <person name="Riley R."/>
            <person name="Sitrit Y."/>
            <person name="Stielow J.B."/>
            <person name="Szollosi G."/>
            <person name="Zifcakova L."/>
            <person name="Stursova M."/>
            <person name="Spatafora J.W."/>
            <person name="Tedersoo L."/>
            <person name="Vaario L.M."/>
            <person name="Yamada A."/>
            <person name="Yan M."/>
            <person name="Wang P."/>
            <person name="Xu J."/>
            <person name="Bruns T."/>
            <person name="Baldrian P."/>
            <person name="Vilgalys R."/>
            <person name="Dunand C."/>
            <person name="Henrissat B."/>
            <person name="Grigoriev I.V."/>
            <person name="Hibbett D."/>
            <person name="Nagy L.G."/>
            <person name="Martin F.M."/>
        </authorList>
    </citation>
    <scope>NUCLEOTIDE SEQUENCE</scope>
    <source>
        <strain evidence="2">BED1</strain>
    </source>
</reference>
<feature type="signal peptide" evidence="1">
    <location>
        <begin position="1"/>
        <end position="25"/>
    </location>
</feature>
<proteinExistence type="predicted"/>
<name>A0AAD4BNS0_BOLED</name>
<comment type="caution">
    <text evidence="2">The sequence shown here is derived from an EMBL/GenBank/DDBJ whole genome shotgun (WGS) entry which is preliminary data.</text>
</comment>
<evidence type="ECO:0000313" key="3">
    <source>
        <dbReference type="Proteomes" id="UP001194468"/>
    </source>
</evidence>
<dbReference type="AlphaFoldDB" id="A0AAD4BNS0"/>
<dbReference type="Proteomes" id="UP001194468">
    <property type="component" value="Unassembled WGS sequence"/>
</dbReference>
<keyword evidence="1" id="KW-0732">Signal</keyword>
<gene>
    <name evidence="2" type="ORF">L210DRAFT_2474842</name>
</gene>
<evidence type="ECO:0000313" key="2">
    <source>
        <dbReference type="EMBL" id="KAF8436235.1"/>
    </source>
</evidence>
<accession>A0AAD4BNS0</accession>